<accession>A0ABV9NYP4</accession>
<keyword evidence="2" id="KW-1185">Reference proteome</keyword>
<organism evidence="1 2">
    <name type="scientific">Bacillus daqingensis</name>
    <dbReference type="NCBI Taxonomy" id="872396"/>
    <lineage>
        <taxon>Bacteria</taxon>
        <taxon>Bacillati</taxon>
        <taxon>Bacillota</taxon>
        <taxon>Bacilli</taxon>
        <taxon>Bacillales</taxon>
        <taxon>Bacillaceae</taxon>
        <taxon>Bacillus</taxon>
    </lineage>
</organism>
<sequence>MYERTNHFPHSLFQEAKPPFLSLYQPTERAGREKQSNEVVFRNMLKALEGALEERYPHVKADRLLKPLHDIASDRTFWRQVTEGIAVFAADERCIVYQLARPVKAITAVSERPFISPLIRVFQSADKYQLLGLTKNTFRLFEGNRYGINEVELPDDIATTKEEAVGAEKKEAHVDQVTYSGGNAAYFGQGGRKDEMDKETEKFFRYVDRYVTEHHSNISKLPLILVAVKEHHGLFHKVSSNTFLMKSGIKRDVSSVEMDELTKLAWQRIEPVYLEKTKKAVDAFESARANGKGSSRLEEIALALTENRLAHLLIEDGKNVPGHIEETTGEVIGAKPEERQAGDILGDLTELAFRRNVPLVVLPQERMPADTGAAAVFR</sequence>
<evidence type="ECO:0000313" key="2">
    <source>
        <dbReference type="Proteomes" id="UP001595896"/>
    </source>
</evidence>
<dbReference type="RefSeq" id="WP_377910114.1">
    <property type="nucleotide sequence ID" value="NZ_JBHSGK010000013.1"/>
</dbReference>
<proteinExistence type="predicted"/>
<dbReference type="EMBL" id="JBHSGK010000013">
    <property type="protein sequence ID" value="MFC4737525.1"/>
    <property type="molecule type" value="Genomic_DNA"/>
</dbReference>
<evidence type="ECO:0000313" key="1">
    <source>
        <dbReference type="EMBL" id="MFC4737525.1"/>
    </source>
</evidence>
<comment type="caution">
    <text evidence="1">The sequence shown here is derived from an EMBL/GenBank/DDBJ whole genome shotgun (WGS) entry which is preliminary data.</text>
</comment>
<dbReference type="Pfam" id="PF18845">
    <property type="entry name" value="baeRF_family3"/>
    <property type="match status" value="1"/>
</dbReference>
<dbReference type="InterPro" id="IPR041289">
    <property type="entry name" value="Bact_RF_family3"/>
</dbReference>
<dbReference type="Proteomes" id="UP001595896">
    <property type="component" value="Unassembled WGS sequence"/>
</dbReference>
<name>A0ABV9NYP4_9BACI</name>
<gene>
    <name evidence="1" type="ORF">ACFO4L_13060</name>
</gene>
<protein>
    <submittedName>
        <fullName evidence="1">Uncharacterized protein</fullName>
    </submittedName>
</protein>
<reference evidence="2" key="1">
    <citation type="journal article" date="2019" name="Int. J. Syst. Evol. Microbiol.">
        <title>The Global Catalogue of Microorganisms (GCM) 10K type strain sequencing project: providing services to taxonomists for standard genome sequencing and annotation.</title>
        <authorList>
            <consortium name="The Broad Institute Genomics Platform"/>
            <consortium name="The Broad Institute Genome Sequencing Center for Infectious Disease"/>
            <person name="Wu L."/>
            <person name="Ma J."/>
        </authorList>
    </citation>
    <scope>NUCLEOTIDE SEQUENCE [LARGE SCALE GENOMIC DNA]</scope>
    <source>
        <strain evidence="2">JCM 12165</strain>
    </source>
</reference>